<gene>
    <name evidence="3" type="ORF">NAES01612_LOCUS19451</name>
</gene>
<evidence type="ECO:0000259" key="2">
    <source>
        <dbReference type="PROSITE" id="PS51745"/>
    </source>
</evidence>
<dbReference type="InterPro" id="IPR000270">
    <property type="entry name" value="PB1_dom"/>
</dbReference>
<name>A0A7S4P634_9EUKA</name>
<feature type="region of interest" description="Disordered" evidence="1">
    <location>
        <begin position="287"/>
        <end position="310"/>
    </location>
</feature>
<dbReference type="Pfam" id="PF00564">
    <property type="entry name" value="PB1"/>
    <property type="match status" value="1"/>
</dbReference>
<dbReference type="Gene3D" id="1.25.40.10">
    <property type="entry name" value="Tetratricopeptide repeat domain"/>
    <property type="match status" value="1"/>
</dbReference>
<dbReference type="SUPFAM" id="SSF54277">
    <property type="entry name" value="CAD &amp; PB1 domains"/>
    <property type="match status" value="1"/>
</dbReference>
<proteinExistence type="predicted"/>
<reference evidence="3" key="1">
    <citation type="submission" date="2021-01" db="EMBL/GenBank/DDBJ databases">
        <authorList>
            <person name="Corre E."/>
            <person name="Pelletier E."/>
            <person name="Niang G."/>
            <person name="Scheremetjew M."/>
            <person name="Finn R."/>
            <person name="Kale V."/>
            <person name="Holt S."/>
            <person name="Cochrane G."/>
            <person name="Meng A."/>
            <person name="Brown T."/>
            <person name="Cohen L."/>
        </authorList>
    </citation>
    <scope>NUCLEOTIDE SEQUENCE</scope>
    <source>
        <strain evidence="3">SoJaBio B1-5/56/2</strain>
    </source>
</reference>
<dbReference type="CDD" id="cd05992">
    <property type="entry name" value="PB1"/>
    <property type="match status" value="1"/>
</dbReference>
<evidence type="ECO:0000256" key="1">
    <source>
        <dbReference type="SAM" id="MobiDB-lite"/>
    </source>
</evidence>
<dbReference type="SUPFAM" id="SSF48452">
    <property type="entry name" value="TPR-like"/>
    <property type="match status" value="1"/>
</dbReference>
<dbReference type="AlphaFoldDB" id="A0A7S4P634"/>
<dbReference type="InterPro" id="IPR011990">
    <property type="entry name" value="TPR-like_helical_dom_sf"/>
</dbReference>
<feature type="domain" description="PB1" evidence="2">
    <location>
        <begin position="4"/>
        <end position="91"/>
    </location>
</feature>
<organism evidence="3">
    <name type="scientific">Paramoeba aestuarina</name>
    <dbReference type="NCBI Taxonomy" id="180227"/>
    <lineage>
        <taxon>Eukaryota</taxon>
        <taxon>Amoebozoa</taxon>
        <taxon>Discosea</taxon>
        <taxon>Flabellinia</taxon>
        <taxon>Dactylopodida</taxon>
        <taxon>Paramoebidae</taxon>
        <taxon>Paramoeba</taxon>
    </lineage>
</organism>
<sequence>MSASYSFKLYFLRSGTTEVDFIKRVRVASFPSFKAFQQILASLFPNKENLSFTIQWKDEEGDMILVDSQPEWQEALSCCSSWPLKLYLHHEVVAKQPVKEEEDENEEEVPAFTVTPELFYSELGDEDPSIEEQRHLSETIPAIISQLAGRSGCLPGWVMESVAASQSQGDVLLDVNIPRFALALHSRALSLLVRADDEPQNAEKLDREAVQLLRHCVRLTPGDRNANFNLSCGLSRLGETDQALPPLEKYIVLGGDVKNIYDDADLLNVRKSAAFVEFEKRYPSPVVVEKEEPRAPEPEPQPEPSPSYEQELKVLSEFGIEEEMGRLLLEDCDGDVEEIMAAQFQSQFL</sequence>
<dbReference type="EMBL" id="HBKR01029717">
    <property type="protein sequence ID" value="CAE2324632.1"/>
    <property type="molecule type" value="Transcribed_RNA"/>
</dbReference>
<dbReference type="SMART" id="SM00666">
    <property type="entry name" value="PB1"/>
    <property type="match status" value="1"/>
</dbReference>
<protein>
    <recommendedName>
        <fullName evidence="2">PB1 domain-containing protein</fullName>
    </recommendedName>
</protein>
<evidence type="ECO:0000313" key="3">
    <source>
        <dbReference type="EMBL" id="CAE2324632.1"/>
    </source>
</evidence>
<accession>A0A7S4P634</accession>
<dbReference type="PROSITE" id="PS51745">
    <property type="entry name" value="PB1"/>
    <property type="match status" value="1"/>
</dbReference>
<dbReference type="Gene3D" id="3.10.20.90">
    <property type="entry name" value="Phosphatidylinositol 3-kinase Catalytic Subunit, Chain A, domain 1"/>
    <property type="match status" value="1"/>
</dbReference>
<dbReference type="InterPro" id="IPR053793">
    <property type="entry name" value="PB1-like"/>
</dbReference>
<feature type="compositionally biased region" description="Basic and acidic residues" evidence="1">
    <location>
        <begin position="287"/>
        <end position="297"/>
    </location>
</feature>